<dbReference type="EMBL" id="CM056818">
    <property type="protein sequence ID" value="KAJ8623269.1"/>
    <property type="molecule type" value="Genomic_DNA"/>
</dbReference>
<evidence type="ECO:0000313" key="1">
    <source>
        <dbReference type="EMBL" id="KAJ8623269.1"/>
    </source>
</evidence>
<organism evidence="1 2">
    <name type="scientific">Persea americana</name>
    <name type="common">Avocado</name>
    <dbReference type="NCBI Taxonomy" id="3435"/>
    <lineage>
        <taxon>Eukaryota</taxon>
        <taxon>Viridiplantae</taxon>
        <taxon>Streptophyta</taxon>
        <taxon>Embryophyta</taxon>
        <taxon>Tracheophyta</taxon>
        <taxon>Spermatophyta</taxon>
        <taxon>Magnoliopsida</taxon>
        <taxon>Magnoliidae</taxon>
        <taxon>Laurales</taxon>
        <taxon>Lauraceae</taxon>
        <taxon>Persea</taxon>
    </lineage>
</organism>
<protein>
    <submittedName>
        <fullName evidence="1">Uncharacterized protein</fullName>
    </submittedName>
</protein>
<name>A0ACC2KQ02_PERAE</name>
<keyword evidence="2" id="KW-1185">Reference proteome</keyword>
<accession>A0ACC2KQ02</accession>
<proteinExistence type="predicted"/>
<sequence>MLGLWTHMQKEECRSEEEKQQQQLHLKWNKEETDDMAGGGNSASIAVRRGMQLFREGDVSNCLNSLCLWNSSSTRHSGVVAWEMILVRRPILGKGDCHCINWIGLKKVQSNFG</sequence>
<gene>
    <name evidence="1" type="ORF">MRB53_031798</name>
</gene>
<dbReference type="Proteomes" id="UP001234297">
    <property type="component" value="Chromosome 10"/>
</dbReference>
<comment type="caution">
    <text evidence="1">The sequence shown here is derived from an EMBL/GenBank/DDBJ whole genome shotgun (WGS) entry which is preliminary data.</text>
</comment>
<reference evidence="1 2" key="1">
    <citation type="journal article" date="2022" name="Hortic Res">
        <title>A haplotype resolved chromosomal level avocado genome allows analysis of novel avocado genes.</title>
        <authorList>
            <person name="Nath O."/>
            <person name="Fletcher S.J."/>
            <person name="Hayward A."/>
            <person name="Shaw L.M."/>
            <person name="Masouleh A.K."/>
            <person name="Furtado A."/>
            <person name="Henry R.J."/>
            <person name="Mitter N."/>
        </authorList>
    </citation>
    <scope>NUCLEOTIDE SEQUENCE [LARGE SCALE GENOMIC DNA]</scope>
    <source>
        <strain evidence="2">cv. Hass</strain>
    </source>
</reference>
<evidence type="ECO:0000313" key="2">
    <source>
        <dbReference type="Proteomes" id="UP001234297"/>
    </source>
</evidence>